<evidence type="ECO:0000256" key="1">
    <source>
        <dbReference type="SAM" id="MobiDB-lite"/>
    </source>
</evidence>
<reference evidence="2 3" key="1">
    <citation type="submission" date="2024-01" db="EMBL/GenBank/DDBJ databases">
        <title>Comparative genomics of Cryptococcus and Kwoniella reveals pathogenesis evolution and contrasting modes of karyotype evolution via chromosome fusion or intercentromeric recombination.</title>
        <authorList>
            <person name="Coelho M.A."/>
            <person name="David-Palma M."/>
            <person name="Shea T."/>
            <person name="Bowers K."/>
            <person name="McGinley-Smith S."/>
            <person name="Mohammad A.W."/>
            <person name="Gnirke A."/>
            <person name="Yurkov A.M."/>
            <person name="Nowrousian M."/>
            <person name="Sun S."/>
            <person name="Cuomo C.A."/>
            <person name="Heitman J."/>
        </authorList>
    </citation>
    <scope>NUCLEOTIDE SEQUENCE [LARGE SCALE GENOMIC DNA]</scope>
    <source>
        <strain evidence="2 3">CBS 6074</strain>
    </source>
</reference>
<feature type="compositionally biased region" description="Low complexity" evidence="1">
    <location>
        <begin position="1"/>
        <end position="19"/>
    </location>
</feature>
<feature type="region of interest" description="Disordered" evidence="1">
    <location>
        <begin position="1"/>
        <end position="80"/>
    </location>
</feature>
<dbReference type="GeneID" id="91097621"/>
<proteinExistence type="predicted"/>
<protein>
    <submittedName>
        <fullName evidence="2">Uncharacterized protein</fullName>
    </submittedName>
</protein>
<dbReference type="Proteomes" id="UP001355207">
    <property type="component" value="Chromosome 9"/>
</dbReference>
<evidence type="ECO:0000313" key="3">
    <source>
        <dbReference type="Proteomes" id="UP001355207"/>
    </source>
</evidence>
<sequence length="94" mass="10700">MNPSSSFFFPSNTGSTFGFQQPNPHYMNSQRPPWQSSFHPSNEWQSYNAFQGFSNQQPPWPNYGTSSNTQNTFQPNTFNSDFDQFSGFGSGFGF</sequence>
<dbReference type="EMBL" id="CP144106">
    <property type="protein sequence ID" value="WWC91998.1"/>
    <property type="molecule type" value="Genomic_DNA"/>
</dbReference>
<gene>
    <name evidence="2" type="ORF">L201_006952</name>
</gene>
<dbReference type="RefSeq" id="XP_066078760.1">
    <property type="nucleotide sequence ID" value="XM_066222663.1"/>
</dbReference>
<feature type="compositionally biased region" description="Low complexity" evidence="1">
    <location>
        <begin position="65"/>
        <end position="80"/>
    </location>
</feature>
<name>A0AAX4K4H2_9TREE</name>
<feature type="compositionally biased region" description="Polar residues" evidence="1">
    <location>
        <begin position="20"/>
        <end position="57"/>
    </location>
</feature>
<organism evidence="2 3">
    <name type="scientific">Kwoniella dendrophila CBS 6074</name>
    <dbReference type="NCBI Taxonomy" id="1295534"/>
    <lineage>
        <taxon>Eukaryota</taxon>
        <taxon>Fungi</taxon>
        <taxon>Dikarya</taxon>
        <taxon>Basidiomycota</taxon>
        <taxon>Agaricomycotina</taxon>
        <taxon>Tremellomycetes</taxon>
        <taxon>Tremellales</taxon>
        <taxon>Cryptococcaceae</taxon>
        <taxon>Kwoniella</taxon>
    </lineage>
</organism>
<dbReference type="AlphaFoldDB" id="A0AAX4K4H2"/>
<keyword evidence="3" id="KW-1185">Reference proteome</keyword>
<evidence type="ECO:0000313" key="2">
    <source>
        <dbReference type="EMBL" id="WWC91998.1"/>
    </source>
</evidence>
<accession>A0AAX4K4H2</accession>